<evidence type="ECO:0000256" key="4">
    <source>
        <dbReference type="ARBA" id="ARBA00023159"/>
    </source>
</evidence>
<comment type="subcellular location">
    <subcellularLocation>
        <location evidence="1 7">Nucleus</location>
    </subcellularLocation>
</comment>
<feature type="compositionally biased region" description="Polar residues" evidence="8">
    <location>
        <begin position="47"/>
        <end position="62"/>
    </location>
</feature>
<accession>A0AAE8MPH7</accession>
<reference evidence="10" key="1">
    <citation type="submission" date="2018-03" db="EMBL/GenBank/DDBJ databases">
        <authorList>
            <person name="Guldener U."/>
        </authorList>
    </citation>
    <scope>NUCLEOTIDE SEQUENCE</scope>
</reference>
<keyword evidence="6 7" id="KW-0539">Nucleus</keyword>
<evidence type="ECO:0000256" key="5">
    <source>
        <dbReference type="ARBA" id="ARBA00023163"/>
    </source>
</evidence>
<evidence type="ECO:0000256" key="3">
    <source>
        <dbReference type="ARBA" id="ARBA00023015"/>
    </source>
</evidence>
<dbReference type="GO" id="GO:0003712">
    <property type="term" value="F:transcription coregulator activity"/>
    <property type="evidence" value="ECO:0007669"/>
    <property type="project" value="InterPro"/>
</dbReference>
<evidence type="ECO:0000256" key="7">
    <source>
        <dbReference type="RuleBase" id="RU364059"/>
    </source>
</evidence>
<sequence length="710" mass="76269">MTTPTPGKTAASQQGRTPQPLAASPPVSTPFSLTGAQVFSPHGGPRSSPQQVRKSPANSTTLAGHASSGPLNFDSPTAAAAMGSLGMAGGLDMGLDGVGVGGLAGYGLGVLGGEDERLKRLDSVINILSHKKGYVSDEGLERLVQRIGFDCLWDTHTAPDGRKMKMLVVAGKALQLEISLDNNIVRNVAMSFPLSADAVKDRAARATAILLRDLELRPGQSPLTKKLDDFYANLERLGDLDKHSVIPGFDLQEALAGICASLERIHAYDLEKLRAEPEVAGKGERYVRNVATCHRHGYPVMHARDRVGLSVDYWIQRHCVPPADERLEKHIETSEGVWSLLITCAPMGDTIYSPVRISEDWISPRIEKEEPSAEDVLSTAAGPALDWLEPESTVLPPPEEEEGGNKGPVGVDGGIPGKYPEVIFKAILDPPVVLPQPLWLHMYELVGAQPPPPYSYPTFDSLFFPIPASDEAHDPSAPRTIEHAREVSVVPRAARDGGAAATTTTGARRHRNTLYVYKPVYGQVLSELPFSHPKQLIALLPSLRQYALLSTLLKRSFGDGSAEGEKEREGRGGAAGGTGTNMSTVPKARELKTFWSGRDADKPGLPGAEAMDVDAPAEEDEGVSSVDVTLTVHPAPRLQIVFPLRSSTANVGLEIGPSGRVRITSQNILPEGEVAGEKKGLTVEKLGRALEVLEDIDQWCEWIRTRVDGS</sequence>
<evidence type="ECO:0000256" key="1">
    <source>
        <dbReference type="ARBA" id="ARBA00004123"/>
    </source>
</evidence>
<comment type="similarity">
    <text evidence="2 7">Belongs to the Mediator complex subunit 1 family.</text>
</comment>
<evidence type="ECO:0000259" key="9">
    <source>
        <dbReference type="Pfam" id="PF10744"/>
    </source>
</evidence>
<proteinExistence type="inferred from homology"/>
<name>A0AAE8MPH7_9PEZI</name>
<dbReference type="AlphaFoldDB" id="A0AAE8MPH7"/>
<feature type="domain" description="Mediator complex subunit Med1" evidence="9">
    <location>
        <begin position="122"/>
        <end position="557"/>
    </location>
</feature>
<dbReference type="Proteomes" id="UP001187682">
    <property type="component" value="Unassembled WGS sequence"/>
</dbReference>
<feature type="region of interest" description="Disordered" evidence="8">
    <location>
        <begin position="392"/>
        <end position="411"/>
    </location>
</feature>
<gene>
    <name evidence="10" type="ORF">DNG_00796</name>
</gene>
<evidence type="ECO:0000256" key="6">
    <source>
        <dbReference type="ARBA" id="ARBA00023242"/>
    </source>
</evidence>
<keyword evidence="11" id="KW-1185">Reference proteome</keyword>
<evidence type="ECO:0000256" key="8">
    <source>
        <dbReference type="SAM" id="MobiDB-lite"/>
    </source>
</evidence>
<feature type="region of interest" description="Disordered" evidence="8">
    <location>
        <begin position="558"/>
        <end position="585"/>
    </location>
</feature>
<feature type="compositionally biased region" description="Polar residues" evidence="8">
    <location>
        <begin position="1"/>
        <end position="17"/>
    </location>
</feature>
<keyword evidence="5 7" id="KW-0804">Transcription</keyword>
<dbReference type="PANTHER" id="PTHR35041:SF4">
    <property type="entry name" value="MEDIATOR OF RNA POLYMERASE II TRANSCRIPTION SUBUNIT 1"/>
    <property type="match status" value="1"/>
</dbReference>
<feature type="region of interest" description="Disordered" evidence="8">
    <location>
        <begin position="1"/>
        <end position="70"/>
    </location>
</feature>
<dbReference type="PANTHER" id="PTHR35041">
    <property type="entry name" value="MEDIATOR OF RNA POLYMERASE II TRANSCRIPTION SUBUNIT 1"/>
    <property type="match status" value="1"/>
</dbReference>
<dbReference type="InterPro" id="IPR019680">
    <property type="entry name" value="Mediator_Med1"/>
</dbReference>
<dbReference type="GO" id="GO:0016592">
    <property type="term" value="C:mediator complex"/>
    <property type="evidence" value="ECO:0007669"/>
    <property type="project" value="InterPro"/>
</dbReference>
<keyword evidence="4 7" id="KW-0010">Activator</keyword>
<comment type="caution">
    <text evidence="10">The sequence shown here is derived from an EMBL/GenBank/DDBJ whole genome shotgun (WGS) entry which is preliminary data.</text>
</comment>
<comment type="function">
    <text evidence="7">Component of the Mediator complex, a coactivator involved in the regulated transcription of nearly all RNA polymerase II-dependent genes. Mediator functions as a bridge to convey information from gene-specific regulatory proteins to the basal RNA polymerase II transcription machinery. Mediator is recruited to promoters by direct interactions with regulatory proteins and serves as a scaffold for the assembly of a functional preinitiation complex with RNA polymerase II and the general transcription factors.</text>
</comment>
<dbReference type="EMBL" id="ONZQ02000001">
    <property type="protein sequence ID" value="SPN97282.1"/>
    <property type="molecule type" value="Genomic_DNA"/>
</dbReference>
<protein>
    <recommendedName>
        <fullName evidence="7">Mediator of RNA polymerase II transcription subunit 1</fullName>
    </recommendedName>
    <alternativeName>
        <fullName evidence="7">Mediator complex subunit 1</fullName>
    </alternativeName>
</protein>
<dbReference type="Pfam" id="PF10744">
    <property type="entry name" value="Med1"/>
    <property type="match status" value="1"/>
</dbReference>
<dbReference type="GO" id="GO:0045944">
    <property type="term" value="P:positive regulation of transcription by RNA polymerase II"/>
    <property type="evidence" value="ECO:0007669"/>
    <property type="project" value="UniProtKB-ARBA"/>
</dbReference>
<evidence type="ECO:0000256" key="2">
    <source>
        <dbReference type="ARBA" id="ARBA00006210"/>
    </source>
</evidence>
<evidence type="ECO:0000313" key="11">
    <source>
        <dbReference type="Proteomes" id="UP001187682"/>
    </source>
</evidence>
<evidence type="ECO:0000313" key="10">
    <source>
        <dbReference type="EMBL" id="SPN97282.1"/>
    </source>
</evidence>
<keyword evidence="3 7" id="KW-0805">Transcription regulation</keyword>
<organism evidence="10 11">
    <name type="scientific">Cephalotrichum gorgonifer</name>
    <dbReference type="NCBI Taxonomy" id="2041049"/>
    <lineage>
        <taxon>Eukaryota</taxon>
        <taxon>Fungi</taxon>
        <taxon>Dikarya</taxon>
        <taxon>Ascomycota</taxon>
        <taxon>Pezizomycotina</taxon>
        <taxon>Sordariomycetes</taxon>
        <taxon>Hypocreomycetidae</taxon>
        <taxon>Microascales</taxon>
        <taxon>Microascaceae</taxon>
        <taxon>Cephalotrichum</taxon>
    </lineage>
</organism>